<proteinExistence type="predicted"/>
<dbReference type="KEGG" id="psco:LY89DRAFT_789946"/>
<dbReference type="InterPro" id="IPR024604">
    <property type="entry name" value="GSG2_C"/>
</dbReference>
<accession>A0A132B416</accession>
<dbReference type="InterPro" id="IPR011009">
    <property type="entry name" value="Kinase-like_dom_sf"/>
</dbReference>
<dbReference type="SMART" id="SM01331">
    <property type="entry name" value="DUF3635"/>
    <property type="match status" value="1"/>
</dbReference>
<dbReference type="InterPro" id="IPR000719">
    <property type="entry name" value="Prot_kinase_dom"/>
</dbReference>
<feature type="domain" description="Protein kinase" evidence="10">
    <location>
        <begin position="88"/>
        <end position="431"/>
    </location>
</feature>
<dbReference type="AlphaFoldDB" id="A0A132B416"/>
<keyword evidence="5" id="KW-0418">Kinase</keyword>
<evidence type="ECO:0000259" key="10">
    <source>
        <dbReference type="PROSITE" id="PS50011"/>
    </source>
</evidence>
<evidence type="ECO:0000313" key="11">
    <source>
        <dbReference type="EMBL" id="KUJ07155.1"/>
    </source>
</evidence>
<dbReference type="InParanoid" id="A0A132B416"/>
<keyword evidence="12" id="KW-1185">Reference proteome</keyword>
<evidence type="ECO:0000256" key="5">
    <source>
        <dbReference type="ARBA" id="ARBA00022777"/>
    </source>
</evidence>
<sequence length="500" mass="55917">MPPLRTYGSKRSASARATAAAMFGQAEEDLAYAVGSLSLQPEEEEELTLENASIIPVPASLLPLVTAYKTDIGRPLLVQDWNDILDDHADVTKIAEASYAEVYRVNTAAGSSILKVMRIRMEEQPESMRCYTASDVKAIISEIRIMNALTTVPGFVTYKDAHLVQGMIPPCITKAYRKHVKALKRDGGWSHFPVPHTLPEETIYLVIELGDAGDVLDEVGLDTKEQVWDVFIGVTIALARAEVTNEFEHRDLHENNICVKLGPKRPVGDDNHDDANGPKYGSTGWEITLIDYGLSRTQLPNGEIAFNNLEDDLRLFGSQGFGIARVQYETYRRMRTYLILGTRTVKQAGWQKDFRFRDVKTPRSWSEFLPYTNVLWLRYLLLMLIRKLKDKHPSLAKNVEAEAKELKRQFEPMTKVENGAFSTAQDVLVWLVGAGWVTEEQISGEDGTSFLTMGEPETEAEVEGDNASGDNAEENVEEDAEEDGEEDGEEDAEEDLYSAD</sequence>
<dbReference type="Gene3D" id="1.10.510.10">
    <property type="entry name" value="Transferase(Phosphotransferase) domain 1"/>
    <property type="match status" value="1"/>
</dbReference>
<evidence type="ECO:0000256" key="6">
    <source>
        <dbReference type="ARBA" id="ARBA00022840"/>
    </source>
</evidence>
<evidence type="ECO:0000256" key="2">
    <source>
        <dbReference type="ARBA" id="ARBA00022527"/>
    </source>
</evidence>
<evidence type="ECO:0000256" key="1">
    <source>
        <dbReference type="ARBA" id="ARBA00012513"/>
    </source>
</evidence>
<gene>
    <name evidence="11" type="ORF">LY89DRAFT_789946</name>
</gene>
<protein>
    <recommendedName>
        <fullName evidence="1">non-specific serine/threonine protein kinase</fullName>
        <ecNumber evidence="1">2.7.11.1</ecNumber>
    </recommendedName>
</protein>
<keyword evidence="6" id="KW-0067">ATP-binding</keyword>
<evidence type="ECO:0000256" key="4">
    <source>
        <dbReference type="ARBA" id="ARBA00022741"/>
    </source>
</evidence>
<feature type="compositionally biased region" description="Acidic residues" evidence="9">
    <location>
        <begin position="471"/>
        <end position="500"/>
    </location>
</feature>
<keyword evidence="4" id="KW-0547">Nucleotide-binding</keyword>
<evidence type="ECO:0000256" key="3">
    <source>
        <dbReference type="ARBA" id="ARBA00022679"/>
    </source>
</evidence>
<keyword evidence="2" id="KW-0723">Serine/threonine-protein kinase</keyword>
<dbReference type="EC" id="2.7.11.1" evidence="1"/>
<evidence type="ECO:0000256" key="9">
    <source>
        <dbReference type="SAM" id="MobiDB-lite"/>
    </source>
</evidence>
<dbReference type="EMBL" id="KQ947441">
    <property type="protein sequence ID" value="KUJ07155.1"/>
    <property type="molecule type" value="Genomic_DNA"/>
</dbReference>
<feature type="region of interest" description="Disordered" evidence="9">
    <location>
        <begin position="443"/>
        <end position="500"/>
    </location>
</feature>
<dbReference type="GO" id="GO:0035556">
    <property type="term" value="P:intracellular signal transduction"/>
    <property type="evidence" value="ECO:0007669"/>
    <property type="project" value="TreeGrafter"/>
</dbReference>
<organism evidence="11 12">
    <name type="scientific">Mollisia scopiformis</name>
    <name type="common">Conifer needle endophyte fungus</name>
    <name type="synonym">Phialocephala scopiformis</name>
    <dbReference type="NCBI Taxonomy" id="149040"/>
    <lineage>
        <taxon>Eukaryota</taxon>
        <taxon>Fungi</taxon>
        <taxon>Dikarya</taxon>
        <taxon>Ascomycota</taxon>
        <taxon>Pezizomycotina</taxon>
        <taxon>Leotiomycetes</taxon>
        <taxon>Helotiales</taxon>
        <taxon>Mollisiaceae</taxon>
        <taxon>Mollisia</taxon>
    </lineage>
</organism>
<dbReference type="GO" id="GO:0000278">
    <property type="term" value="P:mitotic cell cycle"/>
    <property type="evidence" value="ECO:0007669"/>
    <property type="project" value="TreeGrafter"/>
</dbReference>
<comment type="catalytic activity">
    <reaction evidence="7">
        <text>L-threonyl-[protein] + ATP = O-phospho-L-threonyl-[protein] + ADP + H(+)</text>
        <dbReference type="Rhea" id="RHEA:46608"/>
        <dbReference type="Rhea" id="RHEA-COMP:11060"/>
        <dbReference type="Rhea" id="RHEA-COMP:11605"/>
        <dbReference type="ChEBI" id="CHEBI:15378"/>
        <dbReference type="ChEBI" id="CHEBI:30013"/>
        <dbReference type="ChEBI" id="CHEBI:30616"/>
        <dbReference type="ChEBI" id="CHEBI:61977"/>
        <dbReference type="ChEBI" id="CHEBI:456216"/>
        <dbReference type="EC" id="2.7.11.1"/>
    </reaction>
</comment>
<dbReference type="GO" id="GO:0005634">
    <property type="term" value="C:nucleus"/>
    <property type="evidence" value="ECO:0007669"/>
    <property type="project" value="TreeGrafter"/>
</dbReference>
<dbReference type="SUPFAM" id="SSF56112">
    <property type="entry name" value="Protein kinase-like (PK-like)"/>
    <property type="match status" value="1"/>
</dbReference>
<dbReference type="OrthoDB" id="21018at2759"/>
<evidence type="ECO:0000256" key="8">
    <source>
        <dbReference type="ARBA" id="ARBA00048679"/>
    </source>
</evidence>
<dbReference type="Gene3D" id="3.30.200.20">
    <property type="entry name" value="Phosphorylase Kinase, domain 1"/>
    <property type="match status" value="1"/>
</dbReference>
<dbReference type="GO" id="GO:0005524">
    <property type="term" value="F:ATP binding"/>
    <property type="evidence" value="ECO:0007669"/>
    <property type="project" value="UniProtKB-KW"/>
</dbReference>
<evidence type="ECO:0000256" key="7">
    <source>
        <dbReference type="ARBA" id="ARBA00047899"/>
    </source>
</evidence>
<dbReference type="PROSITE" id="PS50011">
    <property type="entry name" value="PROTEIN_KINASE_DOM"/>
    <property type="match status" value="1"/>
</dbReference>
<keyword evidence="3" id="KW-0808">Transferase</keyword>
<dbReference type="Pfam" id="PF12330">
    <property type="entry name" value="Haspin_kinase"/>
    <property type="match status" value="1"/>
</dbReference>
<dbReference type="PANTHER" id="PTHR24419">
    <property type="entry name" value="INTERLEUKIN-1 RECEPTOR-ASSOCIATED KINASE"/>
    <property type="match status" value="1"/>
</dbReference>
<dbReference type="PANTHER" id="PTHR24419:SF18">
    <property type="entry name" value="SERINE_THREONINE-PROTEIN KINASE HASPIN"/>
    <property type="match status" value="1"/>
</dbReference>
<comment type="catalytic activity">
    <reaction evidence="8">
        <text>L-seryl-[protein] + ATP = O-phospho-L-seryl-[protein] + ADP + H(+)</text>
        <dbReference type="Rhea" id="RHEA:17989"/>
        <dbReference type="Rhea" id="RHEA-COMP:9863"/>
        <dbReference type="Rhea" id="RHEA-COMP:11604"/>
        <dbReference type="ChEBI" id="CHEBI:15378"/>
        <dbReference type="ChEBI" id="CHEBI:29999"/>
        <dbReference type="ChEBI" id="CHEBI:30616"/>
        <dbReference type="ChEBI" id="CHEBI:83421"/>
        <dbReference type="ChEBI" id="CHEBI:456216"/>
        <dbReference type="EC" id="2.7.11.1"/>
    </reaction>
</comment>
<dbReference type="GeneID" id="28833038"/>
<reference evidence="11 12" key="1">
    <citation type="submission" date="2015-10" db="EMBL/GenBank/DDBJ databases">
        <title>Full genome of DAOMC 229536 Phialocephala scopiformis, a fungal endophyte of spruce producing the potent anti-insectan compound rugulosin.</title>
        <authorList>
            <consortium name="DOE Joint Genome Institute"/>
            <person name="Walker A.K."/>
            <person name="Frasz S.L."/>
            <person name="Seifert K.A."/>
            <person name="Miller J.D."/>
            <person name="Mondo S.J."/>
            <person name="Labutti K."/>
            <person name="Lipzen A."/>
            <person name="Dockter R."/>
            <person name="Kennedy M."/>
            <person name="Grigoriev I.V."/>
            <person name="Spatafora J.W."/>
        </authorList>
    </citation>
    <scope>NUCLEOTIDE SEQUENCE [LARGE SCALE GENOMIC DNA]</scope>
    <source>
        <strain evidence="11 12">CBS 120377</strain>
    </source>
</reference>
<dbReference type="RefSeq" id="XP_018061510.1">
    <property type="nucleotide sequence ID" value="XM_018223312.1"/>
</dbReference>
<evidence type="ECO:0000313" key="12">
    <source>
        <dbReference type="Proteomes" id="UP000070700"/>
    </source>
</evidence>
<dbReference type="Proteomes" id="UP000070700">
    <property type="component" value="Unassembled WGS sequence"/>
</dbReference>
<dbReference type="GO" id="GO:0072354">
    <property type="term" value="F:histone H3T3 kinase activity"/>
    <property type="evidence" value="ECO:0007669"/>
    <property type="project" value="TreeGrafter"/>
</dbReference>
<dbReference type="GO" id="GO:0005737">
    <property type="term" value="C:cytoplasm"/>
    <property type="evidence" value="ECO:0007669"/>
    <property type="project" value="TreeGrafter"/>
</dbReference>
<name>A0A132B416_MOLSC</name>